<dbReference type="GO" id="GO:0005829">
    <property type="term" value="C:cytosol"/>
    <property type="evidence" value="ECO:0007669"/>
    <property type="project" value="TreeGrafter"/>
</dbReference>
<reference evidence="1 2" key="1">
    <citation type="submission" date="2024-04" db="EMBL/GenBank/DDBJ databases">
        <authorList>
            <person name="Waldvogel A.-M."/>
            <person name="Schoenle A."/>
        </authorList>
    </citation>
    <scope>NUCLEOTIDE SEQUENCE [LARGE SCALE GENOMIC DNA]</scope>
</reference>
<dbReference type="EMBL" id="OZ035831">
    <property type="protein sequence ID" value="CAL1616047.1"/>
    <property type="molecule type" value="Genomic_DNA"/>
</dbReference>
<dbReference type="PANTHER" id="PTHR14387:SF0">
    <property type="entry name" value="DUF2428 DOMAIN-CONTAINING PROTEIN"/>
    <property type="match status" value="1"/>
</dbReference>
<evidence type="ECO:0000313" key="2">
    <source>
        <dbReference type="Proteomes" id="UP001497482"/>
    </source>
</evidence>
<keyword evidence="2" id="KW-1185">Reference proteome</keyword>
<protein>
    <recommendedName>
        <fullName evidence="3">ARM repeat superfamily protein</fullName>
    </recommendedName>
</protein>
<dbReference type="InterPro" id="IPR051954">
    <property type="entry name" value="tRNA_methyltransferase_THADA"/>
</dbReference>
<sequence>MNVLLTLVGQLPSSQQRCSHNWLHGHLLQIKALFHRATCAHSAIPELKEAVNKVEASLWLATAAQRCALVKKAYVEVVETVIQSCSEPFLSQLHNILSEDLLKLQQGIQIGRSCFHQTLIKFLCMHPLWSSHIWEQFGVLSPEVRLILVKWTVDGCHLLPNKEQIYEVLQANLRDALLSRCLEYRHSYLEALVTVGTSGETHDVEDEKSGPEFLSQALGAVGLLLPHCSSFTTIERWCKVLKQHCLAQAPEGLRMACAKALVLAGVSLLSLRIHRENPAIMIRLVSIGLILLQDQNVQIRVKAAYFASMLKHISERTQGSIFVMQVNMALPFLLQQLTEQCSETGALEILFSYLPSTGLKLVQKKALQNRCVTLYEQDEANVFAEHSVMCAHVLPYLLQMADKYSQSPSLAKYVNVWAKESGPSLLEDLLVCQELPSGDMQTWLTLLMDTHFHSTLCGMLTRAALLIRLMKESKSFPDVCERSTLQQAALAAHRVLRKNGVHFSCSLPAAVLGESSK</sequence>
<dbReference type="InterPro" id="IPR016024">
    <property type="entry name" value="ARM-type_fold"/>
</dbReference>
<dbReference type="PANTHER" id="PTHR14387">
    <property type="entry name" value="THADA/DEATH RECEPTOR INTERACTING PROTEIN"/>
    <property type="match status" value="1"/>
</dbReference>
<organism evidence="1 2">
    <name type="scientific">Knipowitschia caucasica</name>
    <name type="common">Caucasian dwarf goby</name>
    <name type="synonym">Pomatoschistus caucasicus</name>
    <dbReference type="NCBI Taxonomy" id="637954"/>
    <lineage>
        <taxon>Eukaryota</taxon>
        <taxon>Metazoa</taxon>
        <taxon>Chordata</taxon>
        <taxon>Craniata</taxon>
        <taxon>Vertebrata</taxon>
        <taxon>Euteleostomi</taxon>
        <taxon>Actinopterygii</taxon>
        <taxon>Neopterygii</taxon>
        <taxon>Teleostei</taxon>
        <taxon>Neoteleostei</taxon>
        <taxon>Acanthomorphata</taxon>
        <taxon>Gobiaria</taxon>
        <taxon>Gobiiformes</taxon>
        <taxon>Gobioidei</taxon>
        <taxon>Gobiidae</taxon>
        <taxon>Gobiinae</taxon>
        <taxon>Knipowitschia</taxon>
    </lineage>
</organism>
<evidence type="ECO:0008006" key="3">
    <source>
        <dbReference type="Google" id="ProtNLM"/>
    </source>
</evidence>
<evidence type="ECO:0000313" key="1">
    <source>
        <dbReference type="EMBL" id="CAL1616047.1"/>
    </source>
</evidence>
<proteinExistence type="predicted"/>
<gene>
    <name evidence="1" type="ORF">KC01_LOCUS41884</name>
</gene>
<dbReference type="AlphaFoldDB" id="A0AAV2MR40"/>
<dbReference type="Proteomes" id="UP001497482">
    <property type="component" value="Chromosome 9"/>
</dbReference>
<name>A0AAV2MR40_KNICA</name>
<dbReference type="SUPFAM" id="SSF48371">
    <property type="entry name" value="ARM repeat"/>
    <property type="match status" value="1"/>
</dbReference>
<dbReference type="GO" id="GO:0030488">
    <property type="term" value="P:tRNA methylation"/>
    <property type="evidence" value="ECO:0007669"/>
    <property type="project" value="TreeGrafter"/>
</dbReference>
<accession>A0AAV2MR40</accession>